<evidence type="ECO:0000313" key="6">
    <source>
        <dbReference type="Proteomes" id="UP000520770"/>
    </source>
</evidence>
<feature type="transmembrane region" description="Helical" evidence="1">
    <location>
        <begin position="249"/>
        <end position="266"/>
    </location>
</feature>
<dbReference type="PANTHER" id="PTHR23028">
    <property type="entry name" value="ACETYLTRANSFERASE"/>
    <property type="match status" value="1"/>
</dbReference>
<evidence type="ECO:0000313" key="7">
    <source>
        <dbReference type="Proteomes" id="UP000524535"/>
    </source>
</evidence>
<gene>
    <name evidence="4" type="ORF">GGE31_005554</name>
    <name evidence="3" type="ORF">GGE33_005440</name>
    <name evidence="5" type="ORF">GGE35_005440</name>
</gene>
<evidence type="ECO:0000256" key="1">
    <source>
        <dbReference type="SAM" id="Phobius"/>
    </source>
</evidence>
<evidence type="ECO:0000313" key="3">
    <source>
        <dbReference type="EMBL" id="MBB4351657.1"/>
    </source>
</evidence>
<feature type="transmembrane region" description="Helical" evidence="1">
    <location>
        <begin position="219"/>
        <end position="237"/>
    </location>
</feature>
<accession>A0A7W6SEJ4</accession>
<feature type="transmembrane region" description="Helical" evidence="1">
    <location>
        <begin position="136"/>
        <end position="161"/>
    </location>
</feature>
<dbReference type="Proteomes" id="UP000576087">
    <property type="component" value="Unassembled WGS sequence"/>
</dbReference>
<dbReference type="Pfam" id="PF01757">
    <property type="entry name" value="Acyl_transf_3"/>
    <property type="match status" value="1"/>
</dbReference>
<feature type="transmembrane region" description="Helical" evidence="1">
    <location>
        <begin position="182"/>
        <end position="207"/>
    </location>
</feature>
<dbReference type="AlphaFoldDB" id="A0A7W6SEJ4"/>
<dbReference type="InterPro" id="IPR002656">
    <property type="entry name" value="Acyl_transf_3_dom"/>
</dbReference>
<keyword evidence="7" id="KW-1185">Reference proteome</keyword>
<sequence length="380" mass="42527">MFGILSSPPDSNPRGIMETGKRSARDRFVLLDGLRGIAAIFIIQRHAEDLLGDALPSSYLGVDLFFALSGFVLAHAYGASLSEGRISPLQFMKARLLRLYPLYAIALALVTAYYIHMYLAGLPVMADEHVIPNELLLAFATGLFFLPSPVTISFNAALFLVHPAWSLFNELVANMAYALRGARATLIQIGIVLAISAILLVVAALQFERLHAGFRWHEMYAGMARVFFSFSMGMLIYRYRRKMPVMRPVHALLCLGILMLVLAFPTPRDWRWIFDLLVVFFVWPILLYWASAIVPGPRTSSVANFLGVASYAVYVLHTPLLDWAHVIAPGIANPEMMPFSGIALVTLIVAISWCVTIWLDQPLQKRFKRRILHRPALVQK</sequence>
<name>A0A7W6SEJ4_9HYPH</name>
<feature type="domain" description="Acyltransferase 3" evidence="2">
    <location>
        <begin position="31"/>
        <end position="355"/>
    </location>
</feature>
<dbReference type="RefSeq" id="WP_343226873.1">
    <property type="nucleotide sequence ID" value="NZ_JACIGY010000018.1"/>
</dbReference>
<organism evidence="3 6">
    <name type="scientific">Aliirhizobium cellulosilyticum</name>
    <dbReference type="NCBI Taxonomy" id="393664"/>
    <lineage>
        <taxon>Bacteria</taxon>
        <taxon>Pseudomonadati</taxon>
        <taxon>Pseudomonadota</taxon>
        <taxon>Alphaproteobacteria</taxon>
        <taxon>Hyphomicrobiales</taxon>
        <taxon>Rhizobiaceae</taxon>
        <taxon>Aliirhizobium</taxon>
    </lineage>
</organism>
<feature type="transmembrane region" description="Helical" evidence="1">
    <location>
        <begin position="99"/>
        <end position="116"/>
    </location>
</feature>
<evidence type="ECO:0000313" key="5">
    <source>
        <dbReference type="EMBL" id="MBB4449583.1"/>
    </source>
</evidence>
<dbReference type="Proteomes" id="UP000520770">
    <property type="component" value="Unassembled WGS sequence"/>
</dbReference>
<proteinExistence type="predicted"/>
<protein>
    <submittedName>
        <fullName evidence="3">Peptidoglycan/LPS O-acetylase OafA/YrhL</fullName>
    </submittedName>
</protein>
<dbReference type="EMBL" id="JACIGW010000015">
    <property type="protein sequence ID" value="MBB4351657.1"/>
    <property type="molecule type" value="Genomic_DNA"/>
</dbReference>
<reference evidence="6 7" key="1">
    <citation type="submission" date="2020-08" db="EMBL/GenBank/DDBJ databases">
        <title>Genomic Encyclopedia of Type Strains, Phase IV (KMG-V): Genome sequencing to study the core and pangenomes of soil and plant-associated prokaryotes.</title>
        <authorList>
            <person name="Whitman W."/>
        </authorList>
    </citation>
    <scope>NUCLEOTIDE SEQUENCE [LARGE SCALE GENOMIC DNA]</scope>
    <source>
        <strain evidence="4 7">SEMIA 444</strain>
        <strain evidence="3 6">SEMIA 448</strain>
        <strain evidence="5 8">SEMIA 452</strain>
    </source>
</reference>
<feature type="transmembrane region" description="Helical" evidence="1">
    <location>
        <begin position="341"/>
        <end position="359"/>
    </location>
</feature>
<comment type="caution">
    <text evidence="3">The sequence shown here is derived from an EMBL/GenBank/DDBJ whole genome shotgun (WGS) entry which is preliminary data.</text>
</comment>
<evidence type="ECO:0000313" key="8">
    <source>
        <dbReference type="Proteomes" id="UP000576087"/>
    </source>
</evidence>
<keyword evidence="1" id="KW-0472">Membrane</keyword>
<feature type="transmembrane region" description="Helical" evidence="1">
    <location>
        <begin position="302"/>
        <end position="321"/>
    </location>
</feature>
<dbReference type="EMBL" id="JACIHM010000018">
    <property type="protein sequence ID" value="MBB4449583.1"/>
    <property type="molecule type" value="Genomic_DNA"/>
</dbReference>
<evidence type="ECO:0000259" key="2">
    <source>
        <dbReference type="Pfam" id="PF01757"/>
    </source>
</evidence>
<feature type="transmembrane region" description="Helical" evidence="1">
    <location>
        <begin position="272"/>
        <end position="290"/>
    </location>
</feature>
<keyword evidence="1" id="KW-0812">Transmembrane</keyword>
<dbReference type="InterPro" id="IPR050879">
    <property type="entry name" value="Acyltransferase_3"/>
</dbReference>
<keyword evidence="1" id="KW-1133">Transmembrane helix</keyword>
<feature type="transmembrane region" description="Helical" evidence="1">
    <location>
        <begin position="59"/>
        <end position="78"/>
    </location>
</feature>
<dbReference type="EMBL" id="JACIGY010000018">
    <property type="protein sequence ID" value="MBB4415006.1"/>
    <property type="molecule type" value="Genomic_DNA"/>
</dbReference>
<dbReference type="GO" id="GO:0016747">
    <property type="term" value="F:acyltransferase activity, transferring groups other than amino-acyl groups"/>
    <property type="evidence" value="ECO:0007669"/>
    <property type="project" value="InterPro"/>
</dbReference>
<dbReference type="PANTHER" id="PTHR23028:SF134">
    <property type="entry name" value="PUTATIVE (AFU_ORTHOLOGUE AFUA_4G08520)-RELATED"/>
    <property type="match status" value="1"/>
</dbReference>
<evidence type="ECO:0000313" key="4">
    <source>
        <dbReference type="EMBL" id="MBB4415006.1"/>
    </source>
</evidence>
<dbReference type="Proteomes" id="UP000524535">
    <property type="component" value="Unassembled WGS sequence"/>
</dbReference>